<evidence type="ECO:0008006" key="4">
    <source>
        <dbReference type="Google" id="ProtNLM"/>
    </source>
</evidence>
<gene>
    <name evidence="2" type="ORF">QN277_023208</name>
</gene>
<dbReference type="Proteomes" id="UP001293593">
    <property type="component" value="Unassembled WGS sequence"/>
</dbReference>
<proteinExistence type="predicted"/>
<feature type="compositionally biased region" description="Polar residues" evidence="1">
    <location>
        <begin position="1"/>
        <end position="27"/>
    </location>
</feature>
<name>A0AAE1MLR2_9FABA</name>
<organism evidence="2 3">
    <name type="scientific">Acacia crassicarpa</name>
    <name type="common">northern wattle</name>
    <dbReference type="NCBI Taxonomy" id="499986"/>
    <lineage>
        <taxon>Eukaryota</taxon>
        <taxon>Viridiplantae</taxon>
        <taxon>Streptophyta</taxon>
        <taxon>Embryophyta</taxon>
        <taxon>Tracheophyta</taxon>
        <taxon>Spermatophyta</taxon>
        <taxon>Magnoliopsida</taxon>
        <taxon>eudicotyledons</taxon>
        <taxon>Gunneridae</taxon>
        <taxon>Pentapetalae</taxon>
        <taxon>rosids</taxon>
        <taxon>fabids</taxon>
        <taxon>Fabales</taxon>
        <taxon>Fabaceae</taxon>
        <taxon>Caesalpinioideae</taxon>
        <taxon>mimosoid clade</taxon>
        <taxon>Acacieae</taxon>
        <taxon>Acacia</taxon>
    </lineage>
</organism>
<feature type="region of interest" description="Disordered" evidence="1">
    <location>
        <begin position="1"/>
        <end position="35"/>
    </location>
</feature>
<dbReference type="EMBL" id="JAWXYG010000006">
    <property type="protein sequence ID" value="KAK4270129.1"/>
    <property type="molecule type" value="Genomic_DNA"/>
</dbReference>
<evidence type="ECO:0000313" key="2">
    <source>
        <dbReference type="EMBL" id="KAK4270129.1"/>
    </source>
</evidence>
<evidence type="ECO:0000256" key="1">
    <source>
        <dbReference type="SAM" id="MobiDB-lite"/>
    </source>
</evidence>
<accession>A0AAE1MLR2</accession>
<reference evidence="2" key="1">
    <citation type="submission" date="2023-10" db="EMBL/GenBank/DDBJ databases">
        <title>Chromosome-level genome of the transformable northern wattle, Acacia crassicarpa.</title>
        <authorList>
            <person name="Massaro I."/>
            <person name="Sinha N.R."/>
            <person name="Poethig S."/>
            <person name="Leichty A.R."/>
        </authorList>
    </citation>
    <scope>NUCLEOTIDE SEQUENCE</scope>
    <source>
        <strain evidence="2">Acra3RX</strain>
        <tissue evidence="2">Leaf</tissue>
    </source>
</reference>
<dbReference type="AlphaFoldDB" id="A0AAE1MLR2"/>
<protein>
    <recommendedName>
        <fullName evidence="4">CCHC-type domain-containing protein</fullName>
    </recommendedName>
</protein>
<keyword evidence="3" id="KW-1185">Reference proteome</keyword>
<comment type="caution">
    <text evidence="2">The sequence shown here is derived from an EMBL/GenBank/DDBJ whole genome shotgun (WGS) entry which is preliminary data.</text>
</comment>
<evidence type="ECO:0000313" key="3">
    <source>
        <dbReference type="Proteomes" id="UP001293593"/>
    </source>
</evidence>
<sequence length="112" mass="12661">MNRSLPTSDSSALVTQTPHLPLTISTSKPRKDGPTNKTLICSHCGDSGHSKARCYEIIGYPEWWDLPNALVVILHPRLFEQQLTVTLFIPPRLMLCMKVSWMIQRATIVMKT</sequence>